<evidence type="ECO:0000313" key="2">
    <source>
        <dbReference type="Proteomes" id="UP000498980"/>
    </source>
</evidence>
<protein>
    <submittedName>
        <fullName evidence="1">Uncharacterized protein</fullName>
    </submittedName>
</protein>
<dbReference type="AlphaFoldDB" id="A0A7J0C049"/>
<keyword evidence="2" id="KW-1185">Reference proteome</keyword>
<name>A0A7J0C049_9ACTN</name>
<sequence>MERGARREGYVEDGGGAHVRAEGRTHLLAPPGPYTALVPVSVACTIGRPLSAARSALRWPGRSSGPGRAWDERR</sequence>
<proteinExistence type="predicted"/>
<gene>
    <name evidence="1" type="ORF">Sfulv_06620</name>
</gene>
<reference evidence="1 2" key="1">
    <citation type="submission" date="2020-05" db="EMBL/GenBank/DDBJ databases">
        <title>Whole genome shotgun sequence of Streptomyces fulvorobeus NBRC 15897.</title>
        <authorList>
            <person name="Komaki H."/>
            <person name="Tamura T."/>
        </authorList>
    </citation>
    <scope>NUCLEOTIDE SEQUENCE [LARGE SCALE GENOMIC DNA]</scope>
    <source>
        <strain evidence="1 2">NBRC 15897</strain>
    </source>
</reference>
<organism evidence="1 2">
    <name type="scientific">Streptomyces fulvorobeus</name>
    <dbReference type="NCBI Taxonomy" id="284028"/>
    <lineage>
        <taxon>Bacteria</taxon>
        <taxon>Bacillati</taxon>
        <taxon>Actinomycetota</taxon>
        <taxon>Actinomycetes</taxon>
        <taxon>Kitasatosporales</taxon>
        <taxon>Streptomycetaceae</taxon>
        <taxon>Streptomyces</taxon>
    </lineage>
</organism>
<dbReference type="EMBL" id="BLWC01000001">
    <property type="protein sequence ID" value="GFM95851.1"/>
    <property type="molecule type" value="Genomic_DNA"/>
</dbReference>
<comment type="caution">
    <text evidence="1">The sequence shown here is derived from an EMBL/GenBank/DDBJ whole genome shotgun (WGS) entry which is preliminary data.</text>
</comment>
<evidence type="ECO:0000313" key="1">
    <source>
        <dbReference type="EMBL" id="GFM95851.1"/>
    </source>
</evidence>
<dbReference type="Proteomes" id="UP000498980">
    <property type="component" value="Unassembled WGS sequence"/>
</dbReference>
<accession>A0A7J0C049</accession>